<dbReference type="Proteomes" id="UP000549457">
    <property type="component" value="Unassembled WGS sequence"/>
</dbReference>
<evidence type="ECO:0000313" key="2">
    <source>
        <dbReference type="Proteomes" id="UP000549457"/>
    </source>
</evidence>
<dbReference type="AlphaFoldDB" id="A0A840SM88"/>
<proteinExistence type="predicted"/>
<organism evidence="1 2">
    <name type="scientific">Amaricoccus macauensis</name>
    <dbReference type="NCBI Taxonomy" id="57001"/>
    <lineage>
        <taxon>Bacteria</taxon>
        <taxon>Pseudomonadati</taxon>
        <taxon>Pseudomonadota</taxon>
        <taxon>Alphaproteobacteria</taxon>
        <taxon>Rhodobacterales</taxon>
        <taxon>Paracoccaceae</taxon>
        <taxon>Amaricoccus</taxon>
    </lineage>
</organism>
<dbReference type="InterPro" id="IPR025638">
    <property type="entry name" value="DUF4336"/>
</dbReference>
<dbReference type="RefSeq" id="WP_184147735.1">
    <property type="nucleotide sequence ID" value="NZ_JACHFM010000001.1"/>
</dbReference>
<reference evidence="1 2" key="1">
    <citation type="submission" date="2020-08" db="EMBL/GenBank/DDBJ databases">
        <title>Genomic Encyclopedia of Type Strains, Phase IV (KMG-IV): sequencing the most valuable type-strain genomes for metagenomic binning, comparative biology and taxonomic classification.</title>
        <authorList>
            <person name="Goeker M."/>
        </authorList>
    </citation>
    <scope>NUCLEOTIDE SEQUENCE [LARGE SCALE GENOMIC DNA]</scope>
    <source>
        <strain evidence="1 2">DSM 101730</strain>
    </source>
</reference>
<sequence length="241" mass="27334">MIRQRAEDLWTAEGGVVSFHGFPYPVRSVIVRLHTGDLWVWSPIALTPALRRDVDGLGPVRHLVSPNKLHHLFLQDWASAYPEARLWGPESTVEKRPDLHFAGALRDAVPAEWRPDLDQIWFRGSFALDEIVFCHVPSGTVIIADLVQTFGADFLRRHWGRWRFIARLGGITSRQAMAPLDLRLSFVNRVPARAARDRMLRWDCRRIVVAHGELPDEACAASGLARSFAWLGRARGPEPRT</sequence>
<gene>
    <name evidence="1" type="ORF">HNP73_001279</name>
</gene>
<dbReference type="SUPFAM" id="SSF56281">
    <property type="entry name" value="Metallo-hydrolase/oxidoreductase"/>
    <property type="match status" value="1"/>
</dbReference>
<dbReference type="InterPro" id="IPR036866">
    <property type="entry name" value="RibonucZ/Hydroxyglut_hydro"/>
</dbReference>
<keyword evidence="2" id="KW-1185">Reference proteome</keyword>
<dbReference type="Pfam" id="PF14234">
    <property type="entry name" value="DUF4336"/>
    <property type="match status" value="1"/>
</dbReference>
<dbReference type="EMBL" id="JACHFM010000001">
    <property type="protein sequence ID" value="MBB5221358.1"/>
    <property type="molecule type" value="Genomic_DNA"/>
</dbReference>
<comment type="caution">
    <text evidence="1">The sequence shown here is derived from an EMBL/GenBank/DDBJ whole genome shotgun (WGS) entry which is preliminary data.</text>
</comment>
<evidence type="ECO:0008006" key="3">
    <source>
        <dbReference type="Google" id="ProtNLM"/>
    </source>
</evidence>
<evidence type="ECO:0000313" key="1">
    <source>
        <dbReference type="EMBL" id="MBB5221358.1"/>
    </source>
</evidence>
<dbReference type="PANTHER" id="PTHR33835">
    <property type="entry name" value="YALI0C07656P"/>
    <property type="match status" value="1"/>
</dbReference>
<accession>A0A840SM88</accession>
<dbReference type="PANTHER" id="PTHR33835:SF1">
    <property type="entry name" value="METALLO-BETA-LACTAMASE DOMAIN-CONTAINING PROTEIN"/>
    <property type="match status" value="1"/>
</dbReference>
<name>A0A840SM88_9RHOB</name>
<protein>
    <recommendedName>
        <fullName evidence="3">DUF4336 domain-containing protein</fullName>
    </recommendedName>
</protein>